<dbReference type="InterPro" id="IPR024311">
    <property type="entry name" value="Lipocalin-like"/>
</dbReference>
<comment type="caution">
    <text evidence="2">The sequence shown here is derived from an EMBL/GenBank/DDBJ whole genome shotgun (WGS) entry which is preliminary data.</text>
</comment>
<reference evidence="2" key="1">
    <citation type="submission" date="2020-09" db="EMBL/GenBank/DDBJ databases">
        <authorList>
            <person name="Kim M.K."/>
        </authorList>
    </citation>
    <scope>NUCLEOTIDE SEQUENCE</scope>
    <source>
        <strain evidence="2">BT702</strain>
    </source>
</reference>
<accession>A0A927APB7</accession>
<proteinExistence type="predicted"/>
<sequence>MKNVILFFTVLIGLSCSKPENADPANKLVGTWQLINYCQPTTSAACAQVSVPTDKGVFITFTNDGTFNEYYQNTKPIEYGFLGCGSGDYTLEGDGVRIRALCMSSTQGRLMKIVSVDTKQLVLNPFDTGEYVFVKK</sequence>
<protein>
    <submittedName>
        <fullName evidence="2">Lipocalin family protein</fullName>
    </submittedName>
</protein>
<gene>
    <name evidence="2" type="ORF">IC229_24575</name>
</gene>
<dbReference type="RefSeq" id="WP_190889895.1">
    <property type="nucleotide sequence ID" value="NZ_JACWZY010000025.1"/>
</dbReference>
<evidence type="ECO:0000313" key="2">
    <source>
        <dbReference type="EMBL" id="MBD2703844.1"/>
    </source>
</evidence>
<dbReference type="PROSITE" id="PS51257">
    <property type="entry name" value="PROKAR_LIPOPROTEIN"/>
    <property type="match status" value="1"/>
</dbReference>
<keyword evidence="3" id="KW-1185">Reference proteome</keyword>
<dbReference type="Proteomes" id="UP000598820">
    <property type="component" value="Unassembled WGS sequence"/>
</dbReference>
<organism evidence="2 3">
    <name type="scientific">Spirosoma profusum</name>
    <dbReference type="NCBI Taxonomy" id="2771354"/>
    <lineage>
        <taxon>Bacteria</taxon>
        <taxon>Pseudomonadati</taxon>
        <taxon>Bacteroidota</taxon>
        <taxon>Cytophagia</taxon>
        <taxon>Cytophagales</taxon>
        <taxon>Cytophagaceae</taxon>
        <taxon>Spirosoma</taxon>
    </lineage>
</organism>
<name>A0A927APB7_9BACT</name>
<dbReference type="EMBL" id="JACWZY010000025">
    <property type="protein sequence ID" value="MBD2703844.1"/>
    <property type="molecule type" value="Genomic_DNA"/>
</dbReference>
<evidence type="ECO:0000313" key="3">
    <source>
        <dbReference type="Proteomes" id="UP000598820"/>
    </source>
</evidence>
<feature type="domain" description="Lipocalin-like" evidence="1">
    <location>
        <begin position="28"/>
        <end position="123"/>
    </location>
</feature>
<dbReference type="AlphaFoldDB" id="A0A927APB7"/>
<evidence type="ECO:0000259" key="1">
    <source>
        <dbReference type="Pfam" id="PF13648"/>
    </source>
</evidence>
<dbReference type="Pfam" id="PF13648">
    <property type="entry name" value="Lipocalin_4"/>
    <property type="match status" value="1"/>
</dbReference>